<feature type="domain" description="Reverse transcriptase" evidence="1">
    <location>
        <begin position="68"/>
        <end position="138"/>
    </location>
</feature>
<dbReference type="Proteomes" id="UP001274896">
    <property type="component" value="Unassembled WGS sequence"/>
</dbReference>
<evidence type="ECO:0000313" key="4">
    <source>
        <dbReference type="Proteomes" id="UP001274896"/>
    </source>
</evidence>
<comment type="caution">
    <text evidence="3">The sequence shown here is derived from an EMBL/GenBank/DDBJ whole genome shotgun (WGS) entry which is preliminary data.</text>
</comment>
<dbReference type="AlphaFoldDB" id="A0AAE0QBT8"/>
<dbReference type="SUPFAM" id="SSF56672">
    <property type="entry name" value="DNA/RNA polymerases"/>
    <property type="match status" value="1"/>
</dbReference>
<protein>
    <recommendedName>
        <fullName evidence="5">Reverse transcriptase domain-containing protein</fullName>
    </recommendedName>
</protein>
<keyword evidence="4" id="KW-1185">Reference proteome</keyword>
<dbReference type="GO" id="GO:0016706">
    <property type="term" value="F:2-oxoglutarate-dependent dioxygenase activity"/>
    <property type="evidence" value="ECO:0007669"/>
    <property type="project" value="InterPro"/>
</dbReference>
<proteinExistence type="predicted"/>
<evidence type="ECO:0000259" key="2">
    <source>
        <dbReference type="Pfam" id="PF09004"/>
    </source>
</evidence>
<sequence>MALEPVYRQRSQGDITPKITLPDELNEFYARFEAPNTGQQHKTLASEGILDMPLTMSSAELLTLGLAPSLCNWVLNFLTDRHQSVRVGNWTSGIRTLSTGTPQGCVLSPLLYILFTYDCVASQTNTKIIKFVDDTTVIGLITGGEEILQDGSSRRKRKEQHTPIYIGETEVERVKTFKFLGTYINKDFTWSHTTQQLLRRSQQRLYFLRRLKKV</sequence>
<dbReference type="InterPro" id="IPR000477">
    <property type="entry name" value="RT_dom"/>
</dbReference>
<name>A0AAE0QBT8_9TELE</name>
<dbReference type="GO" id="GO:0008168">
    <property type="term" value="F:methyltransferase activity"/>
    <property type="evidence" value="ECO:0007669"/>
    <property type="project" value="InterPro"/>
</dbReference>
<feature type="domain" description="Alkylated DNA repair protein AlkB homologue 8 N-terminal" evidence="2">
    <location>
        <begin position="190"/>
        <end position="213"/>
    </location>
</feature>
<reference evidence="3" key="1">
    <citation type="submission" date="2023-06" db="EMBL/GenBank/DDBJ databases">
        <title>Male Hemibagrus guttatus genome.</title>
        <authorList>
            <person name="Bian C."/>
        </authorList>
    </citation>
    <scope>NUCLEOTIDE SEQUENCE</scope>
    <source>
        <strain evidence="3">Male_cb2023</strain>
        <tissue evidence="3">Muscle</tissue>
    </source>
</reference>
<dbReference type="Pfam" id="PF09004">
    <property type="entry name" value="ALKBH8_N"/>
    <property type="match status" value="1"/>
</dbReference>
<accession>A0AAE0QBT8</accession>
<dbReference type="EMBL" id="JAUCMX010000018">
    <property type="protein sequence ID" value="KAK3517437.1"/>
    <property type="molecule type" value="Genomic_DNA"/>
</dbReference>
<evidence type="ECO:0000259" key="1">
    <source>
        <dbReference type="Pfam" id="PF00078"/>
    </source>
</evidence>
<dbReference type="InterPro" id="IPR015095">
    <property type="entry name" value="AlkB_hom8_N"/>
</dbReference>
<dbReference type="InterPro" id="IPR043502">
    <property type="entry name" value="DNA/RNA_pol_sf"/>
</dbReference>
<evidence type="ECO:0000313" key="3">
    <source>
        <dbReference type="EMBL" id="KAK3517437.1"/>
    </source>
</evidence>
<gene>
    <name evidence="3" type="ORF">QTP70_010671</name>
</gene>
<dbReference type="Pfam" id="PF00078">
    <property type="entry name" value="RVT_1"/>
    <property type="match status" value="1"/>
</dbReference>
<organism evidence="3 4">
    <name type="scientific">Hemibagrus guttatus</name>
    <dbReference type="NCBI Taxonomy" id="175788"/>
    <lineage>
        <taxon>Eukaryota</taxon>
        <taxon>Metazoa</taxon>
        <taxon>Chordata</taxon>
        <taxon>Craniata</taxon>
        <taxon>Vertebrata</taxon>
        <taxon>Euteleostomi</taxon>
        <taxon>Actinopterygii</taxon>
        <taxon>Neopterygii</taxon>
        <taxon>Teleostei</taxon>
        <taxon>Ostariophysi</taxon>
        <taxon>Siluriformes</taxon>
        <taxon>Bagridae</taxon>
        <taxon>Hemibagrus</taxon>
    </lineage>
</organism>
<evidence type="ECO:0008006" key="5">
    <source>
        <dbReference type="Google" id="ProtNLM"/>
    </source>
</evidence>